<dbReference type="PANTHER" id="PTHR35871">
    <property type="entry name" value="EXPRESSED PROTEIN"/>
    <property type="match status" value="1"/>
</dbReference>
<reference evidence="2" key="1">
    <citation type="submission" date="2015-06" db="EMBL/GenBank/DDBJ databases">
        <title>Expansion of signal transduction pathways in fungi by whole-genome duplication.</title>
        <authorList>
            <consortium name="DOE Joint Genome Institute"/>
            <person name="Corrochano L.M."/>
            <person name="Kuo A."/>
            <person name="Marcet-Houben M."/>
            <person name="Polaino S."/>
            <person name="Salamov A."/>
            <person name="Villalobos J.M."/>
            <person name="Alvarez M.I."/>
            <person name="Avalos J."/>
            <person name="Benito E.P."/>
            <person name="Benoit I."/>
            <person name="Burger G."/>
            <person name="Camino L.P."/>
            <person name="Canovas D."/>
            <person name="Cerda-Olmedo E."/>
            <person name="Cheng J.-F."/>
            <person name="Dominguez A."/>
            <person name="Elias M."/>
            <person name="Eslava A.P."/>
            <person name="Glaser F."/>
            <person name="Grimwood J."/>
            <person name="Gutierrez G."/>
            <person name="Heitman J."/>
            <person name="Henrissat B."/>
            <person name="Iturriaga E.A."/>
            <person name="Lang B.F."/>
            <person name="Lavin J.L."/>
            <person name="Lee S."/>
            <person name="Li W."/>
            <person name="Lindquist E."/>
            <person name="Lopez-Garcia S."/>
            <person name="Luque E.M."/>
            <person name="Marcos A.T."/>
            <person name="Martin J."/>
            <person name="McCluskey K."/>
            <person name="Medina H.R."/>
            <person name="Miralles-Duran A."/>
            <person name="Miyazaki A."/>
            <person name="Munoz-Torres E."/>
            <person name="Oguiza J.A."/>
            <person name="Ohm R."/>
            <person name="Olmedo M."/>
            <person name="Orejas M."/>
            <person name="Ortiz-Castellanos L."/>
            <person name="Pisabarro A.G."/>
            <person name="Rodriguez-Romero J."/>
            <person name="Ruiz-Herrera J."/>
            <person name="Ruiz-Vazquez R."/>
            <person name="Sanz C."/>
            <person name="Schackwitz W."/>
            <person name="Schmutz J."/>
            <person name="Shahriari M."/>
            <person name="Shelest E."/>
            <person name="Silva-Franco F."/>
            <person name="Soanes D."/>
            <person name="Syed K."/>
            <person name="Tagua V.G."/>
            <person name="Talbot N.J."/>
            <person name="Thon M."/>
            <person name="De vries R.P."/>
            <person name="Wiebenga A."/>
            <person name="Yadav J.S."/>
            <person name="Braun E.L."/>
            <person name="Baker S."/>
            <person name="Garre V."/>
            <person name="Horwitz B."/>
            <person name="Torres-Martinez S."/>
            <person name="Idnurm A."/>
            <person name="Herrera-Estrella A."/>
            <person name="Gabaldon T."/>
            <person name="Grigoriev I.V."/>
        </authorList>
    </citation>
    <scope>NUCLEOTIDE SEQUENCE [LARGE SCALE GENOMIC DNA]</scope>
    <source>
        <strain evidence="2">NRRL 1555(-)</strain>
    </source>
</reference>
<keyword evidence="2" id="KW-1185">Reference proteome</keyword>
<dbReference type="PANTHER" id="PTHR35871:SF1">
    <property type="entry name" value="CXC1-LIKE CYSTEINE CLUSTER ASSOCIATED WITH KDZ TRANSPOSASES DOMAIN-CONTAINING PROTEIN"/>
    <property type="match status" value="1"/>
</dbReference>
<dbReference type="InParanoid" id="A0A163EMK2"/>
<dbReference type="AlphaFoldDB" id="A0A163EMK2"/>
<dbReference type="Gene3D" id="3.30.420.10">
    <property type="entry name" value="Ribonuclease H-like superfamily/Ribonuclease H"/>
    <property type="match status" value="1"/>
</dbReference>
<dbReference type="RefSeq" id="XP_018297560.1">
    <property type="nucleotide sequence ID" value="XM_018434657.1"/>
</dbReference>
<evidence type="ECO:0000313" key="1">
    <source>
        <dbReference type="EMBL" id="OAD79520.1"/>
    </source>
</evidence>
<organism evidence="1 2">
    <name type="scientific">Phycomyces blakesleeanus (strain ATCC 8743b / DSM 1359 / FGSC 10004 / NBRC 33097 / NRRL 1555)</name>
    <dbReference type="NCBI Taxonomy" id="763407"/>
    <lineage>
        <taxon>Eukaryota</taxon>
        <taxon>Fungi</taxon>
        <taxon>Fungi incertae sedis</taxon>
        <taxon>Mucoromycota</taxon>
        <taxon>Mucoromycotina</taxon>
        <taxon>Mucoromycetes</taxon>
        <taxon>Mucorales</taxon>
        <taxon>Phycomycetaceae</taxon>
        <taxon>Phycomyces</taxon>
    </lineage>
</organism>
<proteinExistence type="predicted"/>
<dbReference type="VEuPathDB" id="FungiDB:PHYBLDRAFT_162583"/>
<dbReference type="GO" id="GO:0003676">
    <property type="term" value="F:nucleic acid binding"/>
    <property type="evidence" value="ECO:0007669"/>
    <property type="project" value="InterPro"/>
</dbReference>
<gene>
    <name evidence="1" type="ORF">PHYBLDRAFT_162583</name>
</gene>
<dbReference type="EMBL" id="KV440972">
    <property type="protein sequence ID" value="OAD79520.1"/>
    <property type="molecule type" value="Genomic_DNA"/>
</dbReference>
<name>A0A163EMK2_PHYB8</name>
<dbReference type="GeneID" id="28995563"/>
<accession>A0A163EMK2</accession>
<protein>
    <submittedName>
        <fullName evidence="1">Uncharacterized protein</fullName>
    </submittedName>
</protein>
<dbReference type="OrthoDB" id="10044727at2759"/>
<evidence type="ECO:0000313" key="2">
    <source>
        <dbReference type="Proteomes" id="UP000077315"/>
    </source>
</evidence>
<sequence>MSEHQQDKYSKWSSTVDDEVLKKKQSFGFMLKKRKDELLRSWKSNVAISTAWKCMRAWGTSTYDGDERKDVVQYRHAWAKRMMAYKEYMSEFTRENEEIEVSPLLSENQKKLVMVTHDESTFYAHGGKVDVWLEENESHTRKKGQGRVLMVGEFQCACHGTMRVKGWVSCKIFNVGAAYEGYWTSEDMFDQLKKHAIPLFESLHEGCTDALVASRMVLKSKLVTENDKFHFKEIAFLRDGCIILQSFYETVTEAGRKGKGPIEKRQFIGVQRILQERGLWIELDISNLSRKWRIDCNREEAENHCFCARHLLAFQPDFAGQKTAIQEIVEVPGHIFELYPKFHCECNWIERYWGAAKRVARLNCDYSFKSLEKNLPSLLDGASPVTGPPTMIRRFYKKTWRYIEAYSKFLDAKDADAEVKKFTSRISKSHRSIGIHD</sequence>
<dbReference type="InterPro" id="IPR036397">
    <property type="entry name" value="RNaseH_sf"/>
</dbReference>
<dbReference type="Proteomes" id="UP000077315">
    <property type="component" value="Unassembled WGS sequence"/>
</dbReference>